<dbReference type="Gene3D" id="1.20.1250.20">
    <property type="entry name" value="MFS general substrate transporter like domains"/>
    <property type="match status" value="1"/>
</dbReference>
<dbReference type="SUPFAM" id="SSF103473">
    <property type="entry name" value="MFS general substrate transporter"/>
    <property type="match status" value="1"/>
</dbReference>
<organism evidence="3">
    <name type="scientific">marine sediment metagenome</name>
    <dbReference type="NCBI Taxonomy" id="412755"/>
    <lineage>
        <taxon>unclassified sequences</taxon>
        <taxon>metagenomes</taxon>
        <taxon>ecological metagenomes</taxon>
    </lineage>
</organism>
<feature type="transmembrane region" description="Helical" evidence="1">
    <location>
        <begin position="54"/>
        <end position="71"/>
    </location>
</feature>
<keyword evidence="1" id="KW-0812">Transmembrane</keyword>
<dbReference type="PROSITE" id="PS50850">
    <property type="entry name" value="MFS"/>
    <property type="match status" value="1"/>
</dbReference>
<accession>X1L3I9</accession>
<proteinExistence type="predicted"/>
<evidence type="ECO:0000256" key="1">
    <source>
        <dbReference type="SAM" id="Phobius"/>
    </source>
</evidence>
<dbReference type="AlphaFoldDB" id="X1L3I9"/>
<evidence type="ECO:0000259" key="2">
    <source>
        <dbReference type="PROSITE" id="PS50850"/>
    </source>
</evidence>
<gene>
    <name evidence="3" type="ORF">S06H3_11154</name>
</gene>
<keyword evidence="1" id="KW-0472">Membrane</keyword>
<reference evidence="3" key="1">
    <citation type="journal article" date="2014" name="Front. Microbiol.">
        <title>High frequency of phylogenetically diverse reductive dehalogenase-homologous genes in deep subseafloor sedimentary metagenomes.</title>
        <authorList>
            <person name="Kawai M."/>
            <person name="Futagami T."/>
            <person name="Toyoda A."/>
            <person name="Takaki Y."/>
            <person name="Nishi S."/>
            <person name="Hori S."/>
            <person name="Arai W."/>
            <person name="Tsubouchi T."/>
            <person name="Morono Y."/>
            <person name="Uchiyama I."/>
            <person name="Ito T."/>
            <person name="Fujiyama A."/>
            <person name="Inagaki F."/>
            <person name="Takami H."/>
        </authorList>
    </citation>
    <scope>NUCLEOTIDE SEQUENCE</scope>
    <source>
        <strain evidence="3">Expedition CK06-06</strain>
    </source>
</reference>
<protein>
    <recommendedName>
        <fullName evidence="2">Major facilitator superfamily (MFS) profile domain-containing protein</fullName>
    </recommendedName>
</protein>
<comment type="caution">
    <text evidence="3">The sequence shown here is derived from an EMBL/GenBank/DDBJ whole genome shotgun (WGS) entry which is preliminary data.</text>
</comment>
<evidence type="ECO:0000313" key="3">
    <source>
        <dbReference type="EMBL" id="GAI13917.1"/>
    </source>
</evidence>
<dbReference type="GO" id="GO:0022857">
    <property type="term" value="F:transmembrane transporter activity"/>
    <property type="evidence" value="ECO:0007669"/>
    <property type="project" value="InterPro"/>
</dbReference>
<dbReference type="EMBL" id="BARV01005329">
    <property type="protein sequence ID" value="GAI13917.1"/>
    <property type="molecule type" value="Genomic_DNA"/>
</dbReference>
<sequence length="72" mass="7762">MMIAMAVITHVMPYLGSLNIPRSRAALVATSIPLLSIIGRLGFGWLGDIFDKRYVMAGAYSLVGIGILAFSY</sequence>
<feature type="non-terminal residue" evidence="3">
    <location>
        <position position="72"/>
    </location>
</feature>
<name>X1L3I9_9ZZZZ</name>
<keyword evidence="1" id="KW-1133">Transmembrane helix</keyword>
<feature type="domain" description="Major facilitator superfamily (MFS) profile" evidence="2">
    <location>
        <begin position="1"/>
        <end position="72"/>
    </location>
</feature>
<dbReference type="InterPro" id="IPR020846">
    <property type="entry name" value="MFS_dom"/>
</dbReference>
<feature type="transmembrane region" description="Helical" evidence="1">
    <location>
        <begin position="25"/>
        <end position="47"/>
    </location>
</feature>
<dbReference type="InterPro" id="IPR036259">
    <property type="entry name" value="MFS_trans_sf"/>
</dbReference>